<evidence type="ECO:0000256" key="1">
    <source>
        <dbReference type="ARBA" id="ARBA00007689"/>
    </source>
</evidence>
<proteinExistence type="inferred from homology"/>
<evidence type="ECO:0000259" key="2">
    <source>
        <dbReference type="Pfam" id="PF03795"/>
    </source>
</evidence>
<dbReference type="SUPFAM" id="SSF54909">
    <property type="entry name" value="Dimeric alpha+beta barrel"/>
    <property type="match status" value="1"/>
</dbReference>
<comment type="caution">
    <text evidence="3">The sequence shown here is derived from an EMBL/GenBank/DDBJ whole genome shotgun (WGS) entry which is preliminary data.</text>
</comment>
<feature type="domain" description="YCII-related" evidence="2">
    <location>
        <begin position="1"/>
        <end position="103"/>
    </location>
</feature>
<dbReference type="PANTHER" id="PTHR35174">
    <property type="entry name" value="BLL7171 PROTEIN-RELATED"/>
    <property type="match status" value="1"/>
</dbReference>
<dbReference type="Pfam" id="PF03795">
    <property type="entry name" value="YCII"/>
    <property type="match status" value="1"/>
</dbReference>
<sequence>MRFLLIIKATEYSEAGLAYEKDYRDAMISYKKSLVKKGALLADEELQPSSTCLRITYPKKGGKPQVLAGPFPVNQDLIMEYMLINVSTEDEALNWALRMPVPKVRGKYKIELQRLKEKLESIQDPGIKAMEASLQDHLNMLKKIK</sequence>
<dbReference type="Proteomes" id="UP001597383">
    <property type="component" value="Unassembled WGS sequence"/>
</dbReference>
<comment type="similarity">
    <text evidence="1">Belongs to the YciI family.</text>
</comment>
<dbReference type="RefSeq" id="WP_377554847.1">
    <property type="nucleotide sequence ID" value="NZ_JBHUHQ010000002.1"/>
</dbReference>
<dbReference type="PANTHER" id="PTHR35174:SF4">
    <property type="entry name" value="BLL7163 PROTEIN"/>
    <property type="match status" value="1"/>
</dbReference>
<evidence type="ECO:0000313" key="3">
    <source>
        <dbReference type="EMBL" id="MFD2043043.1"/>
    </source>
</evidence>
<evidence type="ECO:0000313" key="4">
    <source>
        <dbReference type="Proteomes" id="UP001597383"/>
    </source>
</evidence>
<reference evidence="4" key="1">
    <citation type="journal article" date="2019" name="Int. J. Syst. Evol. Microbiol.">
        <title>The Global Catalogue of Microorganisms (GCM) 10K type strain sequencing project: providing services to taxonomists for standard genome sequencing and annotation.</title>
        <authorList>
            <consortium name="The Broad Institute Genomics Platform"/>
            <consortium name="The Broad Institute Genome Sequencing Center for Infectious Disease"/>
            <person name="Wu L."/>
            <person name="Ma J."/>
        </authorList>
    </citation>
    <scope>NUCLEOTIDE SEQUENCE [LARGE SCALE GENOMIC DNA]</scope>
    <source>
        <strain evidence="4">R28</strain>
    </source>
</reference>
<name>A0ABW4VV65_9BACI</name>
<keyword evidence="4" id="KW-1185">Reference proteome</keyword>
<dbReference type="Gene3D" id="3.30.70.1060">
    <property type="entry name" value="Dimeric alpha+beta barrel"/>
    <property type="match status" value="1"/>
</dbReference>
<dbReference type="InterPro" id="IPR011008">
    <property type="entry name" value="Dimeric_a/b-barrel"/>
</dbReference>
<accession>A0ABW4VV65</accession>
<gene>
    <name evidence="3" type="ORF">ACFSJF_01800</name>
</gene>
<dbReference type="EMBL" id="JBHUHQ010000002">
    <property type="protein sequence ID" value="MFD2043043.1"/>
    <property type="molecule type" value="Genomic_DNA"/>
</dbReference>
<organism evidence="3 4">
    <name type="scientific">Ornithinibacillus salinisoli</name>
    <dbReference type="NCBI Taxonomy" id="1848459"/>
    <lineage>
        <taxon>Bacteria</taxon>
        <taxon>Bacillati</taxon>
        <taxon>Bacillota</taxon>
        <taxon>Bacilli</taxon>
        <taxon>Bacillales</taxon>
        <taxon>Bacillaceae</taxon>
        <taxon>Ornithinibacillus</taxon>
    </lineage>
</organism>
<dbReference type="InterPro" id="IPR005545">
    <property type="entry name" value="YCII"/>
</dbReference>
<protein>
    <submittedName>
        <fullName evidence="3">YciI family protein</fullName>
    </submittedName>
</protein>